<feature type="region of interest" description="Disordered" evidence="1">
    <location>
        <begin position="33"/>
        <end position="72"/>
    </location>
</feature>
<evidence type="ECO:0000256" key="2">
    <source>
        <dbReference type="SAM" id="SignalP"/>
    </source>
</evidence>
<feature type="compositionally biased region" description="Low complexity" evidence="1">
    <location>
        <begin position="33"/>
        <end position="60"/>
    </location>
</feature>
<feature type="chain" id="PRO_5045673957" evidence="2">
    <location>
        <begin position="22"/>
        <end position="145"/>
    </location>
</feature>
<comment type="caution">
    <text evidence="3">The sequence shown here is derived from an EMBL/GenBank/DDBJ whole genome shotgun (WGS) entry which is preliminary data.</text>
</comment>
<name>A0ABR2JBR1_9PEZI</name>
<dbReference type="Proteomes" id="UP001390339">
    <property type="component" value="Unassembled WGS sequence"/>
</dbReference>
<protein>
    <submittedName>
        <fullName evidence="3">Uncharacterized protein</fullName>
    </submittedName>
</protein>
<keyword evidence="4" id="KW-1185">Reference proteome</keyword>
<accession>A0ABR2JBR1</accession>
<reference evidence="3 4" key="1">
    <citation type="journal article" date="2024" name="IMA Fungus">
        <title>Apiospora arundinis, a panoply of carbohydrate-active enzymes and secondary metabolites.</title>
        <authorList>
            <person name="Sorensen T."/>
            <person name="Petersen C."/>
            <person name="Muurmann A.T."/>
            <person name="Christiansen J.V."/>
            <person name="Brundto M.L."/>
            <person name="Overgaard C.K."/>
            <person name="Boysen A.T."/>
            <person name="Wollenberg R.D."/>
            <person name="Larsen T.O."/>
            <person name="Sorensen J.L."/>
            <person name="Nielsen K.L."/>
            <person name="Sondergaard T.E."/>
        </authorList>
    </citation>
    <scope>NUCLEOTIDE SEQUENCE [LARGE SCALE GENOMIC DNA]</scope>
    <source>
        <strain evidence="3 4">AAU 773</strain>
    </source>
</reference>
<evidence type="ECO:0000313" key="3">
    <source>
        <dbReference type="EMBL" id="KAK8875255.1"/>
    </source>
</evidence>
<organism evidence="3 4">
    <name type="scientific">Apiospora arundinis</name>
    <dbReference type="NCBI Taxonomy" id="335852"/>
    <lineage>
        <taxon>Eukaryota</taxon>
        <taxon>Fungi</taxon>
        <taxon>Dikarya</taxon>
        <taxon>Ascomycota</taxon>
        <taxon>Pezizomycotina</taxon>
        <taxon>Sordariomycetes</taxon>
        <taxon>Xylariomycetidae</taxon>
        <taxon>Amphisphaeriales</taxon>
        <taxon>Apiosporaceae</taxon>
        <taxon>Apiospora</taxon>
    </lineage>
</organism>
<gene>
    <name evidence="3" type="ORF">PGQ11_005769</name>
</gene>
<proteinExistence type="predicted"/>
<sequence>MLSPLVLIPAFLGTAIYAVVATGPIPSTFRTSTTTYSSSSLPCPTAPSTTSSGEPSSSTTVATAAPPLTERALPEFEPFSIAPIPSIPGFSEMPPFPSSPAAPTRPDCARYVCFVECRIGVVTSNCKDCCAEKKKTKEAATDSAV</sequence>
<evidence type="ECO:0000313" key="4">
    <source>
        <dbReference type="Proteomes" id="UP001390339"/>
    </source>
</evidence>
<evidence type="ECO:0000256" key="1">
    <source>
        <dbReference type="SAM" id="MobiDB-lite"/>
    </source>
</evidence>
<keyword evidence="2" id="KW-0732">Signal</keyword>
<feature type="signal peptide" evidence="2">
    <location>
        <begin position="1"/>
        <end position="21"/>
    </location>
</feature>
<dbReference type="EMBL" id="JAPCWZ010000003">
    <property type="protein sequence ID" value="KAK8875255.1"/>
    <property type="molecule type" value="Genomic_DNA"/>
</dbReference>